<evidence type="ECO:0000259" key="1">
    <source>
        <dbReference type="Pfam" id="PF04738"/>
    </source>
</evidence>
<dbReference type="EMBL" id="FZOF01000028">
    <property type="protein sequence ID" value="SNT46455.1"/>
    <property type="molecule type" value="Genomic_DNA"/>
</dbReference>
<name>A0A239MV04_9ACTN</name>
<dbReference type="Proteomes" id="UP000198280">
    <property type="component" value="Unassembled WGS sequence"/>
</dbReference>
<feature type="domain" description="Lantibiotic dehydratase N-terminal" evidence="1">
    <location>
        <begin position="154"/>
        <end position="830"/>
    </location>
</feature>
<accession>A0A239MV04</accession>
<evidence type="ECO:0000313" key="3">
    <source>
        <dbReference type="Proteomes" id="UP000198280"/>
    </source>
</evidence>
<dbReference type="Pfam" id="PF04738">
    <property type="entry name" value="Lant_dehydr_N"/>
    <property type="match status" value="1"/>
</dbReference>
<organism evidence="2 3">
    <name type="scientific">Actinacidiphila glaucinigra</name>
    <dbReference type="NCBI Taxonomy" id="235986"/>
    <lineage>
        <taxon>Bacteria</taxon>
        <taxon>Bacillati</taxon>
        <taxon>Actinomycetota</taxon>
        <taxon>Actinomycetes</taxon>
        <taxon>Kitasatosporales</taxon>
        <taxon>Streptomycetaceae</taxon>
        <taxon>Actinacidiphila</taxon>
    </lineage>
</organism>
<reference evidence="2 3" key="1">
    <citation type="submission" date="2017-06" db="EMBL/GenBank/DDBJ databases">
        <authorList>
            <person name="Kim H.J."/>
            <person name="Triplett B.A."/>
        </authorList>
    </citation>
    <scope>NUCLEOTIDE SEQUENCE [LARGE SCALE GENOMIC DNA]</scope>
    <source>
        <strain evidence="2 3">CGMCC 4.1858</strain>
    </source>
</reference>
<protein>
    <submittedName>
        <fullName evidence="2">Lantibiotic dehydratase, C terminus</fullName>
    </submittedName>
</protein>
<dbReference type="AlphaFoldDB" id="A0A239MV04"/>
<dbReference type="InterPro" id="IPR006827">
    <property type="entry name" value="Lant_deHydtase_N"/>
</dbReference>
<evidence type="ECO:0000313" key="2">
    <source>
        <dbReference type="EMBL" id="SNT46455.1"/>
    </source>
</evidence>
<gene>
    <name evidence="2" type="ORF">SAMN05216252_12820</name>
</gene>
<dbReference type="RefSeq" id="WP_245939211.1">
    <property type="nucleotide sequence ID" value="NZ_FZOF01000028.1"/>
</dbReference>
<proteinExistence type="predicted"/>
<sequence>MSTSLERRTAPTAAALSPRFMLRLAGLPVGAAQRLRSADARRWADRVLDEEHRLAEAGAGLSDPLAALVADNDDDAMRREVLRLRRAVFNNRLPQDVPGALALAARLDGPTGGELLAWLRDREAWEGERARGRTVLEGAFGEGRAALRELAAGEQLRTGLLLASPTLDGQLDAYVRGDAAASGKRGRKIERSLLAYLYRTACKTSPFSTFTGVAVGEFRADGEPGGSVRVAERWTGHARLNVVVLRRLADAVAADPGRRGDLLVSLASGWELDDERVRFVRRSVTAGDDSAAVSFDAARDRLFFLRRSGALEGLLGLLRERPRLRHRDLAAWLRRERGATAEEAERYLSALLQLGMVQLNSLHPDVHSRDPLRDFQEALREVGRPWATALAERLEGTAAGVAAYAGAPLDRRRELLSGLRRELPAAVESLGVSGTTLPQTLLYEDARAADGPVTADLRRWTELAEGPLRSLARVLPAFDVSLAQRLTFKGFFLARYGRGGRCDDLLRLVHDFHEDLFEQYLLFTSQRPPHERREGHQPEENWLGLPQITALDRARAAFVAGMREAWRRREADREAEELWIDDELVDAVAGELAPLPQGFAPQSHFVQLADRAEDPLVVLNGSYGGLCFPFTRFTHCFDTAADSPGLSERLLTTLRAAQPKGAVFAEITAGSATTNLNLHGRLTDHQILCPGETGSAPPEARIHLDDLFVEHDADEDRLVVRSRRLGKEVIPLYLGYLVPMVLPEIPRTLLLLSPTSKTALDVWTGVPEAPAVDGVTTRPRVRHGSVVLGRRRWTADATALPRRAAGEDDADWFLRWQRWRRRHGVPARAFATVLPGAGAPAGWAGGSKPHYVDFDGPLSLQALEGLVKDPAGRVVLEEMLPAEDELHVASDRGRHVAELAVELFPTGPEHPVPDEEGHGERA</sequence>
<keyword evidence="3" id="KW-1185">Reference proteome</keyword>